<feature type="transmembrane region" description="Helical" evidence="5">
    <location>
        <begin position="140"/>
        <end position="158"/>
    </location>
</feature>
<feature type="transmembrane region" description="Helical" evidence="5">
    <location>
        <begin position="164"/>
        <end position="182"/>
    </location>
</feature>
<proteinExistence type="predicted"/>
<dbReference type="AlphaFoldDB" id="A0AB73HGF9"/>
<dbReference type="InterPro" id="IPR036640">
    <property type="entry name" value="ABC1_TM_sf"/>
</dbReference>
<dbReference type="Proteomes" id="UP001194632">
    <property type="component" value="Unassembled WGS sequence"/>
</dbReference>
<keyword evidence="4 5" id="KW-0472">Membrane</keyword>
<feature type="transmembrane region" description="Helical" evidence="5">
    <location>
        <begin position="20"/>
        <end position="41"/>
    </location>
</feature>
<dbReference type="GO" id="GO:0005886">
    <property type="term" value="C:plasma membrane"/>
    <property type="evidence" value="ECO:0007669"/>
    <property type="project" value="UniProtKB-SubCell"/>
</dbReference>
<dbReference type="GO" id="GO:0140359">
    <property type="term" value="F:ABC-type transporter activity"/>
    <property type="evidence" value="ECO:0007669"/>
    <property type="project" value="InterPro"/>
</dbReference>
<dbReference type="Gene3D" id="1.20.1560.10">
    <property type="entry name" value="ABC transporter type 1, transmembrane domain"/>
    <property type="match status" value="1"/>
</dbReference>
<feature type="transmembrane region" description="Helical" evidence="5">
    <location>
        <begin position="248"/>
        <end position="274"/>
    </location>
</feature>
<dbReference type="PROSITE" id="PS50929">
    <property type="entry name" value="ABC_TM1F"/>
    <property type="match status" value="1"/>
</dbReference>
<dbReference type="GO" id="GO:0005524">
    <property type="term" value="F:ATP binding"/>
    <property type="evidence" value="ECO:0007669"/>
    <property type="project" value="UniProtKB-KW"/>
</dbReference>
<dbReference type="SUPFAM" id="SSF90123">
    <property type="entry name" value="ABC transporter transmembrane region"/>
    <property type="match status" value="1"/>
</dbReference>
<evidence type="ECO:0000256" key="5">
    <source>
        <dbReference type="SAM" id="Phobius"/>
    </source>
</evidence>
<evidence type="ECO:0000259" key="6">
    <source>
        <dbReference type="PROSITE" id="PS50929"/>
    </source>
</evidence>
<evidence type="ECO:0000256" key="1">
    <source>
        <dbReference type="ARBA" id="ARBA00004651"/>
    </source>
</evidence>
<sequence length="314" mass="36173">MLKIYYNSIKLVWKSVEAWFFVTTTLLIFLSLEPIISISLVNNLVNSVQKMLIAGSKGINLIIVILMIQVILSITTNVIQQTQIFLDNKCQIALEKFLNNRIFKQMTTIPYEQYEDVDYQNHLDRLGINKGNKFLAPIKSFLDILRSTITFILLFVYLYHLNSLISLLFISFVPLICINLIIGKKQFYLHVYQSPNARRMSYLDSLLTSRNTGKELRTFNIGTYFIKSWNKTYDFVNNKVLQLNKNTLLSNILIIILEGLVFLIISLTSVRLVLNRELSFGSFVALAQSTLVLNTTLESISNSITTIYTESFFK</sequence>
<keyword evidence="2 5" id="KW-0812">Transmembrane</keyword>
<organism evidence="7 8">
    <name type="scientific">Pediococcus pentosaceus</name>
    <dbReference type="NCBI Taxonomy" id="1255"/>
    <lineage>
        <taxon>Bacteria</taxon>
        <taxon>Bacillati</taxon>
        <taxon>Bacillota</taxon>
        <taxon>Bacilli</taxon>
        <taxon>Lactobacillales</taxon>
        <taxon>Lactobacillaceae</taxon>
        <taxon>Pediococcus</taxon>
    </lineage>
</organism>
<reference evidence="7" key="1">
    <citation type="submission" date="2020-11" db="EMBL/GenBank/DDBJ databases">
        <title>Antibiotic susceptibility profiles of Pediococcus pentosaceus from various origins and their implications for the safety assessment of strains with food-technology applications.</title>
        <authorList>
            <person name="Shani N."/>
            <person name="Oberhaensli S."/>
            <person name="Arias E."/>
        </authorList>
    </citation>
    <scope>NUCLEOTIDE SEQUENCE</scope>
    <source>
        <strain evidence="7">FAM 24207</strain>
    </source>
</reference>
<accession>A0AB73HGF9</accession>
<evidence type="ECO:0000313" key="7">
    <source>
        <dbReference type="EMBL" id="MBF7115555.1"/>
    </source>
</evidence>
<protein>
    <submittedName>
        <fullName evidence="7">ABC transporter ATP-binding protein</fullName>
    </submittedName>
</protein>
<keyword evidence="3 5" id="KW-1133">Transmembrane helix</keyword>
<gene>
    <name evidence="7" type="ORF">ITQ90_08740</name>
</gene>
<name>A0AB73HGF9_PEDPE</name>
<keyword evidence="7" id="KW-0547">Nucleotide-binding</keyword>
<evidence type="ECO:0000256" key="3">
    <source>
        <dbReference type="ARBA" id="ARBA00022989"/>
    </source>
</evidence>
<comment type="caution">
    <text evidence="7">The sequence shown here is derived from an EMBL/GenBank/DDBJ whole genome shotgun (WGS) entry which is preliminary data.</text>
</comment>
<keyword evidence="7" id="KW-0067">ATP-binding</keyword>
<dbReference type="EMBL" id="JADOFP010000007">
    <property type="protein sequence ID" value="MBF7115555.1"/>
    <property type="molecule type" value="Genomic_DNA"/>
</dbReference>
<evidence type="ECO:0000256" key="2">
    <source>
        <dbReference type="ARBA" id="ARBA00022692"/>
    </source>
</evidence>
<dbReference type="RefSeq" id="WP_195749949.1">
    <property type="nucleotide sequence ID" value="NZ_JADOFP010000007.1"/>
</dbReference>
<dbReference type="InterPro" id="IPR011527">
    <property type="entry name" value="ABC1_TM_dom"/>
</dbReference>
<evidence type="ECO:0000313" key="8">
    <source>
        <dbReference type="Proteomes" id="UP001194632"/>
    </source>
</evidence>
<feature type="domain" description="ABC transmembrane type-1" evidence="6">
    <location>
        <begin position="34"/>
        <end position="309"/>
    </location>
</feature>
<comment type="subcellular location">
    <subcellularLocation>
        <location evidence="1">Cell membrane</location>
        <topology evidence="1">Multi-pass membrane protein</topology>
    </subcellularLocation>
</comment>
<evidence type="ECO:0000256" key="4">
    <source>
        <dbReference type="ARBA" id="ARBA00023136"/>
    </source>
</evidence>
<feature type="transmembrane region" description="Helical" evidence="5">
    <location>
        <begin position="61"/>
        <end position="79"/>
    </location>
</feature>